<dbReference type="SUPFAM" id="SSF48452">
    <property type="entry name" value="TPR-like"/>
    <property type="match status" value="1"/>
</dbReference>
<feature type="region of interest" description="Disordered" evidence="1">
    <location>
        <begin position="206"/>
        <end position="231"/>
    </location>
</feature>
<dbReference type="AlphaFoldDB" id="A0A9D2K5K0"/>
<organism evidence="2 3">
    <name type="scientific">Candidatus Lachnoclostridium stercorigallinarum</name>
    <dbReference type="NCBI Taxonomy" id="2838634"/>
    <lineage>
        <taxon>Bacteria</taxon>
        <taxon>Bacillati</taxon>
        <taxon>Bacillota</taxon>
        <taxon>Clostridia</taxon>
        <taxon>Lachnospirales</taxon>
        <taxon>Lachnospiraceae</taxon>
    </lineage>
</organism>
<dbReference type="Gene3D" id="1.25.40.10">
    <property type="entry name" value="Tetratricopeptide repeat domain"/>
    <property type="match status" value="1"/>
</dbReference>
<sequence length="268" mass="31366">MSLLLCRQEAVSRPYYVEALDVHLYSSQELCYVIYHHPLLVMEEFVDERLIGFIRDELNMGNLAARLEKGAGGENSDELLFAILTECFYYTPPEISQYRQRVASLRKKTPAEFEKERADYLFSIGQYGKAVQIYETLLESGNKPEERADREFTGKLWNNLGAAYARLFQTTKAFQAYEKAGEYLGMDEPERKMYFLAELNPELRSRLRPSDQEKREAWEREAGEAREKAAQSREILKLEQLLERDPEEGLEEAAELVKKWKREYRSMV</sequence>
<accession>A0A9D2K5K0</accession>
<comment type="caution">
    <text evidence="2">The sequence shown here is derived from an EMBL/GenBank/DDBJ whole genome shotgun (WGS) entry which is preliminary data.</text>
</comment>
<dbReference type="EMBL" id="DXBC01000032">
    <property type="protein sequence ID" value="HIZ78518.1"/>
    <property type="molecule type" value="Genomic_DNA"/>
</dbReference>
<name>A0A9D2K5K0_9FIRM</name>
<evidence type="ECO:0000313" key="2">
    <source>
        <dbReference type="EMBL" id="HIZ78518.1"/>
    </source>
</evidence>
<evidence type="ECO:0008006" key="4">
    <source>
        <dbReference type="Google" id="ProtNLM"/>
    </source>
</evidence>
<proteinExistence type="predicted"/>
<evidence type="ECO:0000313" key="3">
    <source>
        <dbReference type="Proteomes" id="UP000824101"/>
    </source>
</evidence>
<reference evidence="2" key="1">
    <citation type="journal article" date="2021" name="PeerJ">
        <title>Extensive microbial diversity within the chicken gut microbiome revealed by metagenomics and culture.</title>
        <authorList>
            <person name="Gilroy R."/>
            <person name="Ravi A."/>
            <person name="Getino M."/>
            <person name="Pursley I."/>
            <person name="Horton D.L."/>
            <person name="Alikhan N.F."/>
            <person name="Baker D."/>
            <person name="Gharbi K."/>
            <person name="Hall N."/>
            <person name="Watson M."/>
            <person name="Adriaenssens E.M."/>
            <person name="Foster-Nyarko E."/>
            <person name="Jarju S."/>
            <person name="Secka A."/>
            <person name="Antonio M."/>
            <person name="Oren A."/>
            <person name="Chaudhuri R.R."/>
            <person name="La Ragione R."/>
            <person name="Hildebrand F."/>
            <person name="Pallen M.J."/>
        </authorList>
    </citation>
    <scope>NUCLEOTIDE SEQUENCE</scope>
    <source>
        <strain evidence="2">ChiBcec1-1093</strain>
    </source>
</reference>
<dbReference type="Proteomes" id="UP000824101">
    <property type="component" value="Unassembled WGS sequence"/>
</dbReference>
<protein>
    <recommendedName>
        <fullName evidence="4">Tetratricopeptide repeat protein</fullName>
    </recommendedName>
</protein>
<evidence type="ECO:0000256" key="1">
    <source>
        <dbReference type="SAM" id="MobiDB-lite"/>
    </source>
</evidence>
<gene>
    <name evidence="2" type="ORF">IAA17_01820</name>
</gene>
<dbReference type="InterPro" id="IPR011990">
    <property type="entry name" value="TPR-like_helical_dom_sf"/>
</dbReference>
<reference evidence="2" key="2">
    <citation type="submission" date="2021-04" db="EMBL/GenBank/DDBJ databases">
        <authorList>
            <person name="Gilroy R."/>
        </authorList>
    </citation>
    <scope>NUCLEOTIDE SEQUENCE</scope>
    <source>
        <strain evidence="2">ChiBcec1-1093</strain>
    </source>
</reference>